<evidence type="ECO:0000256" key="18">
    <source>
        <dbReference type="ARBA" id="ARBA00082357"/>
    </source>
</evidence>
<dbReference type="InterPro" id="IPR029039">
    <property type="entry name" value="Flavoprotein-like_sf"/>
</dbReference>
<keyword evidence="11" id="KW-0408">Iron</keyword>
<dbReference type="WBParaSite" id="nRc.2.0.1.t23480-RA">
    <property type="protein sequence ID" value="nRc.2.0.1.t23480-RA"/>
    <property type="gene ID" value="nRc.2.0.1.g23480"/>
</dbReference>
<feature type="region of interest" description="Disordered" evidence="19">
    <location>
        <begin position="192"/>
        <end position="211"/>
    </location>
</feature>
<name>A0A915JCG2_ROMCU</name>
<dbReference type="Gene3D" id="3.40.50.360">
    <property type="match status" value="1"/>
</dbReference>
<dbReference type="PANTHER" id="PTHR13930">
    <property type="entry name" value="S-ADENOSYL-L-METHIONINE-DEPENDENT TRNA 4-DEMETHYLWYOSINE SYNTHASE"/>
    <property type="match status" value="1"/>
</dbReference>
<evidence type="ECO:0000256" key="9">
    <source>
        <dbReference type="ARBA" id="ARBA00022723"/>
    </source>
</evidence>
<evidence type="ECO:0000256" key="4">
    <source>
        <dbReference type="ARBA" id="ARBA00012821"/>
    </source>
</evidence>
<evidence type="ECO:0000256" key="15">
    <source>
        <dbReference type="ARBA" id="ARBA00049466"/>
    </source>
</evidence>
<comment type="catalytic activity">
    <reaction evidence="15">
        <text>N(1)-methylguanosine(37) in tRNA(Phe) + pyruvate + S-adenosyl-L-methionine = 4-demethylwyosine(37) in tRNA(Phe) + 5'-deoxyadenosine + L-methionine + CO2 + H2O</text>
        <dbReference type="Rhea" id="RHEA:36347"/>
        <dbReference type="Rhea" id="RHEA-COMP:10164"/>
        <dbReference type="Rhea" id="RHEA-COMP:10165"/>
        <dbReference type="ChEBI" id="CHEBI:15361"/>
        <dbReference type="ChEBI" id="CHEBI:15377"/>
        <dbReference type="ChEBI" id="CHEBI:16526"/>
        <dbReference type="ChEBI" id="CHEBI:17319"/>
        <dbReference type="ChEBI" id="CHEBI:57844"/>
        <dbReference type="ChEBI" id="CHEBI:59789"/>
        <dbReference type="ChEBI" id="CHEBI:64315"/>
        <dbReference type="ChEBI" id="CHEBI:73542"/>
        <dbReference type="EC" id="4.1.3.44"/>
    </reaction>
</comment>
<dbReference type="CDD" id="cd01335">
    <property type="entry name" value="Radical_SAM"/>
    <property type="match status" value="1"/>
</dbReference>
<feature type="compositionally biased region" description="Acidic residues" evidence="19">
    <location>
        <begin position="199"/>
        <end position="211"/>
    </location>
</feature>
<evidence type="ECO:0000256" key="1">
    <source>
        <dbReference type="ARBA" id="ARBA00001966"/>
    </source>
</evidence>
<evidence type="ECO:0000256" key="6">
    <source>
        <dbReference type="ARBA" id="ARBA00022485"/>
    </source>
</evidence>
<comment type="similarity">
    <text evidence="3">Belongs to the TYW1 family.</text>
</comment>
<evidence type="ECO:0000256" key="19">
    <source>
        <dbReference type="SAM" id="MobiDB-lite"/>
    </source>
</evidence>
<dbReference type="PROSITE" id="PS51918">
    <property type="entry name" value="RADICAL_SAM"/>
    <property type="match status" value="1"/>
</dbReference>
<dbReference type="Pfam" id="PF00258">
    <property type="entry name" value="Flavodoxin_1"/>
    <property type="match status" value="1"/>
</dbReference>
<comment type="pathway">
    <text evidence="2">tRNA modification; wybutosine-tRNA(Phe) biosynthesis.</text>
</comment>
<evidence type="ECO:0000256" key="8">
    <source>
        <dbReference type="ARBA" id="ARBA00022694"/>
    </source>
</evidence>
<keyword evidence="10" id="KW-0547">Nucleotide-binding</keyword>
<proteinExistence type="inferred from homology"/>
<dbReference type="SUPFAM" id="SSF102114">
    <property type="entry name" value="Radical SAM enzymes"/>
    <property type="match status" value="1"/>
</dbReference>
<dbReference type="FunFam" id="3.20.20.70:FF:000196">
    <property type="entry name" value="S-adenosyl-L-methionine-dependent tRNA 4-demethylwyosine synthase"/>
    <property type="match status" value="1"/>
</dbReference>
<dbReference type="PRINTS" id="PR00369">
    <property type="entry name" value="FLAVODOXIN"/>
</dbReference>
<dbReference type="Proteomes" id="UP000887565">
    <property type="component" value="Unplaced"/>
</dbReference>
<evidence type="ECO:0000313" key="22">
    <source>
        <dbReference type="Proteomes" id="UP000887565"/>
    </source>
</evidence>
<evidence type="ECO:0000259" key="21">
    <source>
        <dbReference type="PROSITE" id="PS51918"/>
    </source>
</evidence>
<dbReference type="EC" id="4.1.3.44" evidence="4"/>
<dbReference type="OMA" id="TMANIPW"/>
<evidence type="ECO:0000256" key="10">
    <source>
        <dbReference type="ARBA" id="ARBA00022741"/>
    </source>
</evidence>
<dbReference type="SFLD" id="SFLDS00029">
    <property type="entry name" value="Radical_SAM"/>
    <property type="match status" value="1"/>
</dbReference>
<feature type="domain" description="Flavodoxin-like" evidence="20">
    <location>
        <begin position="21"/>
        <end position="178"/>
    </location>
</feature>
<protein>
    <recommendedName>
        <fullName evidence="5">S-adenosyl-L-methionine-dependent tRNA 4-demethylwyosine synthase TYW1</fullName>
        <ecNumber evidence="4">4.1.3.44</ecNumber>
    </recommendedName>
    <alternativeName>
        <fullName evidence="18">Radical S-adenosyl methionine and flavodoxin domain-containing protein 1</fullName>
    </alternativeName>
    <alternativeName>
        <fullName evidence="16">tRNA wybutosine-synthesizing protein 1 homolog</fullName>
    </alternativeName>
    <alternativeName>
        <fullName evidence="17">tRNA-yW-synthesizing protein</fullName>
    </alternativeName>
</protein>
<evidence type="ECO:0000256" key="17">
    <source>
        <dbReference type="ARBA" id="ARBA00081169"/>
    </source>
</evidence>
<sequence>SLTAYKEKVKDEAPSPQNIPVKIYFASQTGRAQKLADLLYLKLSETIESNKISRIDLCNYDPESSGFEKEQCLCLFIVSTYLNGDPPTKCKWFFDWLDDASNDFRLSKSFLDKLYFAVFGLGNSLYEDHFNKVATSLNNSLLRLEAKQILPVVLGDENTTKKETGYDNDFELWTSQITEVIRSGTYESASEIESIQELSDTDENEQDDEEVVEDIKYESSTDEEPFENPNKKMIKRKKEVANGLIDLEDIGGHVKRAKDTKKTSLNEKNEMITPSLREILSKQGYKLIGTHSGVKLCRWTKSMLRGRGGCYKHTFYGIESHRCMEATPSLACANKCVFCWRHHTNPVGTEWKWKMDDPKIIFEGAVSNHLAMIKQLKGVPGVRPERFAEAQKVKHCALSLVGEPIMYPEINKLIDFLHENSVSTFLVTNAQFPDAIRNLQPVTQLYVSVDASTKESLKKIDRPLFKDFWPRFLDSLKALSEKKQRTVYRLTLVKSWNVEEISNYTELIKRGMPDLIEIKGVTYCGESKASTLTMDNVPWHKEVVNFVRQLVEPLDDYEIACEHEHSNCILVANKKFYINGRWHTWIDYEKFHALFDEYKSTGKTFTSLDYMASTPDWAVIGAAEQGFDPDDIRWY</sequence>
<dbReference type="InterPro" id="IPR001094">
    <property type="entry name" value="Flavdoxin-like"/>
</dbReference>
<evidence type="ECO:0000256" key="13">
    <source>
        <dbReference type="ARBA" id="ARBA00023239"/>
    </source>
</evidence>
<dbReference type="InterPro" id="IPR034556">
    <property type="entry name" value="tRNA_wybutosine-synthase"/>
</dbReference>
<dbReference type="SFLD" id="SFLDG01071">
    <property type="entry name" value="tRNA_wybutosine-synthesizing"/>
    <property type="match status" value="1"/>
</dbReference>
<evidence type="ECO:0000259" key="20">
    <source>
        <dbReference type="PROSITE" id="PS50902"/>
    </source>
</evidence>
<keyword evidence="9" id="KW-0479">Metal-binding</keyword>
<keyword evidence="13" id="KW-0456">Lyase</keyword>
<dbReference type="GO" id="GO:0046872">
    <property type="term" value="F:metal ion binding"/>
    <property type="evidence" value="ECO:0007669"/>
    <property type="project" value="UniProtKB-KW"/>
</dbReference>
<dbReference type="InterPro" id="IPR058240">
    <property type="entry name" value="rSAM_sf"/>
</dbReference>
<dbReference type="GO" id="GO:0051539">
    <property type="term" value="F:4 iron, 4 sulfur cluster binding"/>
    <property type="evidence" value="ECO:0007669"/>
    <property type="project" value="UniProtKB-KW"/>
</dbReference>
<dbReference type="InterPro" id="IPR008254">
    <property type="entry name" value="Flavodoxin/NO_synth"/>
</dbReference>
<dbReference type="SUPFAM" id="SSF52218">
    <property type="entry name" value="Flavoproteins"/>
    <property type="match status" value="1"/>
</dbReference>
<dbReference type="Pfam" id="PF04055">
    <property type="entry name" value="Radical_SAM"/>
    <property type="match status" value="1"/>
</dbReference>
<organism evidence="22 23">
    <name type="scientific">Romanomermis culicivorax</name>
    <name type="common">Nematode worm</name>
    <dbReference type="NCBI Taxonomy" id="13658"/>
    <lineage>
        <taxon>Eukaryota</taxon>
        <taxon>Metazoa</taxon>
        <taxon>Ecdysozoa</taxon>
        <taxon>Nematoda</taxon>
        <taxon>Enoplea</taxon>
        <taxon>Dorylaimia</taxon>
        <taxon>Mermithida</taxon>
        <taxon>Mermithoidea</taxon>
        <taxon>Mermithidae</taxon>
        <taxon>Romanomermis</taxon>
    </lineage>
</organism>
<reference evidence="23" key="1">
    <citation type="submission" date="2022-11" db="UniProtKB">
        <authorList>
            <consortium name="WormBaseParasite"/>
        </authorList>
    </citation>
    <scope>IDENTIFICATION</scope>
</reference>
<dbReference type="InterPro" id="IPR013917">
    <property type="entry name" value="tRNA_wybutosine-synth"/>
</dbReference>
<keyword evidence="12" id="KW-0411">Iron-sulfur</keyword>
<dbReference type="GO" id="GO:0031591">
    <property type="term" value="P:wybutosine biosynthetic process"/>
    <property type="evidence" value="ECO:0007669"/>
    <property type="project" value="TreeGrafter"/>
</dbReference>
<dbReference type="PROSITE" id="PS50902">
    <property type="entry name" value="FLAVODOXIN_LIKE"/>
    <property type="match status" value="1"/>
</dbReference>
<evidence type="ECO:0000256" key="2">
    <source>
        <dbReference type="ARBA" id="ARBA00004797"/>
    </source>
</evidence>
<keyword evidence="6" id="KW-0004">4Fe-4S</keyword>
<accession>A0A915JCG2</accession>
<evidence type="ECO:0000256" key="14">
    <source>
        <dbReference type="ARBA" id="ARBA00025368"/>
    </source>
</evidence>
<evidence type="ECO:0000256" key="16">
    <source>
        <dbReference type="ARBA" id="ARBA00078095"/>
    </source>
</evidence>
<feature type="domain" description="Radical SAM core" evidence="21">
    <location>
        <begin position="316"/>
        <end position="560"/>
    </location>
</feature>
<dbReference type="SFLD" id="SFLDF00284">
    <property type="entry name" value="tRNA_wybutosine-synthesizing"/>
    <property type="match status" value="1"/>
</dbReference>
<dbReference type="GO" id="GO:0102521">
    <property type="term" value="F:tRNA-4-demethylwyosine synthase activity"/>
    <property type="evidence" value="ECO:0007669"/>
    <property type="project" value="UniProtKB-EC"/>
</dbReference>
<evidence type="ECO:0000256" key="7">
    <source>
        <dbReference type="ARBA" id="ARBA00022691"/>
    </source>
</evidence>
<dbReference type="GO" id="GO:0010181">
    <property type="term" value="F:FMN binding"/>
    <property type="evidence" value="ECO:0007669"/>
    <property type="project" value="InterPro"/>
</dbReference>
<evidence type="ECO:0000256" key="12">
    <source>
        <dbReference type="ARBA" id="ARBA00023014"/>
    </source>
</evidence>
<keyword evidence="22" id="KW-1185">Reference proteome</keyword>
<keyword evidence="8" id="KW-0819">tRNA processing</keyword>
<evidence type="ECO:0000256" key="3">
    <source>
        <dbReference type="ARBA" id="ARBA00010115"/>
    </source>
</evidence>
<evidence type="ECO:0000256" key="11">
    <source>
        <dbReference type="ARBA" id="ARBA00023004"/>
    </source>
</evidence>
<dbReference type="AlphaFoldDB" id="A0A915JCG2"/>
<comment type="function">
    <text evidence="14">Probable component of the wybutosine biosynthesis pathway. Wybutosine is a hyper modified guanosine with a tricyclic base found at the 3'-position adjacent to the anticodon of eukaryotic phenylalanine tRNA. Catalyzes the condensation of N-methylguanine with 2 carbon atoms from pyruvate to form the tricyclic 4-demethylwyosine, an intermediate in wybutosine biosynthesis.</text>
</comment>
<evidence type="ECO:0000313" key="23">
    <source>
        <dbReference type="WBParaSite" id="nRc.2.0.1.t23480-RA"/>
    </source>
</evidence>
<dbReference type="Pfam" id="PF08608">
    <property type="entry name" value="Wyosine_form"/>
    <property type="match status" value="1"/>
</dbReference>
<keyword evidence="7" id="KW-0949">S-adenosyl-L-methionine</keyword>
<dbReference type="InterPro" id="IPR007197">
    <property type="entry name" value="rSAM"/>
</dbReference>
<comment type="cofactor">
    <cofactor evidence="1">
        <name>[4Fe-4S] cluster</name>
        <dbReference type="ChEBI" id="CHEBI:49883"/>
    </cofactor>
</comment>
<dbReference type="PANTHER" id="PTHR13930:SF0">
    <property type="entry name" value="S-ADENOSYL-L-METHIONINE-DEPENDENT TRNA 4-DEMETHYLWYOSINE SYNTHASE TYW1-RELATED"/>
    <property type="match status" value="1"/>
</dbReference>
<dbReference type="Gene3D" id="3.20.20.70">
    <property type="entry name" value="Aldolase class I"/>
    <property type="match status" value="1"/>
</dbReference>
<evidence type="ECO:0000256" key="5">
    <source>
        <dbReference type="ARBA" id="ARBA00017596"/>
    </source>
</evidence>
<dbReference type="InterPro" id="IPR013785">
    <property type="entry name" value="Aldolase_TIM"/>
</dbReference>